<reference evidence="1" key="1">
    <citation type="submission" date="2022-12" db="EMBL/GenBank/DDBJ databases">
        <title>Genome Sequence of Lasiodiplodia mahajangana.</title>
        <authorList>
            <person name="Buettner E."/>
        </authorList>
    </citation>
    <scope>NUCLEOTIDE SEQUENCE</scope>
    <source>
        <strain evidence="1">VT137</strain>
    </source>
</reference>
<keyword evidence="2" id="KW-1185">Reference proteome</keyword>
<organism evidence="1 2">
    <name type="scientific">Lasiodiplodia mahajangana</name>
    <dbReference type="NCBI Taxonomy" id="1108764"/>
    <lineage>
        <taxon>Eukaryota</taxon>
        <taxon>Fungi</taxon>
        <taxon>Dikarya</taxon>
        <taxon>Ascomycota</taxon>
        <taxon>Pezizomycotina</taxon>
        <taxon>Dothideomycetes</taxon>
        <taxon>Dothideomycetes incertae sedis</taxon>
        <taxon>Botryosphaeriales</taxon>
        <taxon>Botryosphaeriaceae</taxon>
        <taxon>Lasiodiplodia</taxon>
    </lineage>
</organism>
<proteinExistence type="predicted"/>
<dbReference type="EMBL" id="JAPUUL010000532">
    <property type="protein sequence ID" value="KAJ8130291.1"/>
    <property type="molecule type" value="Genomic_DNA"/>
</dbReference>
<accession>A0ACC2JS94</accession>
<dbReference type="Proteomes" id="UP001153332">
    <property type="component" value="Unassembled WGS sequence"/>
</dbReference>
<name>A0ACC2JS94_9PEZI</name>
<evidence type="ECO:0000313" key="1">
    <source>
        <dbReference type="EMBL" id="KAJ8130291.1"/>
    </source>
</evidence>
<protein>
    <submittedName>
        <fullName evidence="1">Uncharacterized protein</fullName>
    </submittedName>
</protein>
<sequence>MAYNNDWLYPHSLEDTFNHYGTANLPLSAVNEVDIVGELGDPHFLSLPYRAGPPPAIGHTPLGDYTITDPMGIEAARCYETLNPGTFGFQYRPHLVPAGIGSQRSIHCNSQDTYNETNLWGIYQQVAYSPDPRYNTTIQQYNRPAKQVK</sequence>
<evidence type="ECO:0000313" key="2">
    <source>
        <dbReference type="Proteomes" id="UP001153332"/>
    </source>
</evidence>
<comment type="caution">
    <text evidence="1">The sequence shown here is derived from an EMBL/GenBank/DDBJ whole genome shotgun (WGS) entry which is preliminary data.</text>
</comment>
<gene>
    <name evidence="1" type="ORF">O1611_g3335</name>
</gene>